<feature type="non-terminal residue" evidence="1">
    <location>
        <position position="1"/>
    </location>
</feature>
<dbReference type="EMBL" id="KI672112">
    <property type="protein sequence ID" value="ETL43716.1"/>
    <property type="molecule type" value="Genomic_DNA"/>
</dbReference>
<protein>
    <submittedName>
        <fullName evidence="1">Uncharacterized protein</fullName>
    </submittedName>
</protein>
<organism evidence="1 2">
    <name type="scientific">Phytophthora nicotianae</name>
    <name type="common">Potato buckeye rot agent</name>
    <name type="synonym">Phytophthora parasitica</name>
    <dbReference type="NCBI Taxonomy" id="4792"/>
    <lineage>
        <taxon>Eukaryota</taxon>
        <taxon>Sar</taxon>
        <taxon>Stramenopiles</taxon>
        <taxon>Oomycota</taxon>
        <taxon>Peronosporomycetes</taxon>
        <taxon>Peronosporales</taxon>
        <taxon>Peronosporaceae</taxon>
        <taxon>Phytophthora</taxon>
    </lineage>
</organism>
<evidence type="ECO:0000313" key="2">
    <source>
        <dbReference type="Proteomes" id="UP000053864"/>
    </source>
</evidence>
<proteinExistence type="predicted"/>
<name>W2JB91_PHYNI</name>
<sequence>AVHGAEVLGGFGVQRVEHLGSRGLVDRTPPHVVLGRLLLDDELVLGRAARELARVHGERAVGHERALVVLLLVVRELLVRQVVEHLAAVLNAKLTQAQGGGRGLMLRHFVSRLSCLVLG</sequence>
<evidence type="ECO:0000313" key="1">
    <source>
        <dbReference type="EMBL" id="ETL43716.1"/>
    </source>
</evidence>
<accession>W2JB91</accession>
<reference evidence="1 2" key="1">
    <citation type="submission" date="2013-11" db="EMBL/GenBank/DDBJ databases">
        <title>The Genome Sequence of Phytophthora parasitica CJ05E6.</title>
        <authorList>
            <consortium name="The Broad Institute Genomics Platform"/>
            <person name="Russ C."/>
            <person name="Tyler B."/>
            <person name="Panabieres F."/>
            <person name="Shan W."/>
            <person name="Tripathy S."/>
            <person name="Grunwald N."/>
            <person name="Machado M."/>
            <person name="Johnson C.S."/>
            <person name="Arredondo F."/>
            <person name="Hong C."/>
            <person name="Coffey M."/>
            <person name="Young S.K."/>
            <person name="Zeng Q."/>
            <person name="Gargeya S."/>
            <person name="Fitzgerald M."/>
            <person name="Abouelleil A."/>
            <person name="Alvarado L."/>
            <person name="Chapman S.B."/>
            <person name="Gainer-Dewar J."/>
            <person name="Goldberg J."/>
            <person name="Griggs A."/>
            <person name="Gujja S."/>
            <person name="Hansen M."/>
            <person name="Howarth C."/>
            <person name="Imamovic A."/>
            <person name="Ireland A."/>
            <person name="Larimer J."/>
            <person name="McCowan C."/>
            <person name="Murphy C."/>
            <person name="Pearson M."/>
            <person name="Poon T.W."/>
            <person name="Priest M."/>
            <person name="Roberts A."/>
            <person name="Saif S."/>
            <person name="Shea T."/>
            <person name="Sykes S."/>
            <person name="Wortman J."/>
            <person name="Nusbaum C."/>
            <person name="Birren B."/>
        </authorList>
    </citation>
    <scope>NUCLEOTIDE SEQUENCE [LARGE SCALE GENOMIC DNA]</scope>
    <source>
        <strain evidence="1 2">CJ05E6</strain>
    </source>
</reference>
<dbReference type="Proteomes" id="UP000053864">
    <property type="component" value="Unassembled WGS sequence"/>
</dbReference>
<gene>
    <name evidence="1" type="ORF">L916_05840</name>
</gene>
<dbReference type="AlphaFoldDB" id="W2JB91"/>